<organism evidence="1 2">
    <name type="scientific">Penicillium patulum</name>
    <name type="common">Penicillium griseofulvum</name>
    <dbReference type="NCBI Taxonomy" id="5078"/>
    <lineage>
        <taxon>Eukaryota</taxon>
        <taxon>Fungi</taxon>
        <taxon>Dikarya</taxon>
        <taxon>Ascomycota</taxon>
        <taxon>Pezizomycotina</taxon>
        <taxon>Eurotiomycetes</taxon>
        <taxon>Eurotiomycetidae</taxon>
        <taxon>Eurotiales</taxon>
        <taxon>Aspergillaceae</taxon>
        <taxon>Penicillium</taxon>
    </lineage>
</organism>
<evidence type="ECO:0000313" key="2">
    <source>
        <dbReference type="Proteomes" id="UP000070168"/>
    </source>
</evidence>
<comment type="caution">
    <text evidence="1">The sequence shown here is derived from an EMBL/GenBank/DDBJ whole genome shotgun (WGS) entry which is preliminary data.</text>
</comment>
<dbReference type="RefSeq" id="XP_040651062.1">
    <property type="nucleotide sequence ID" value="XM_040796524.1"/>
</dbReference>
<proteinExistence type="predicted"/>
<dbReference type="OrthoDB" id="4378483at2759"/>
<protein>
    <submittedName>
        <fullName evidence="1">Uncharacterized protein</fullName>
    </submittedName>
</protein>
<dbReference type="OMA" id="QIYMARY"/>
<dbReference type="AlphaFoldDB" id="A0A135LUB0"/>
<dbReference type="EMBL" id="LHQR01000026">
    <property type="protein sequence ID" value="KXG52526.1"/>
    <property type="molecule type" value="Genomic_DNA"/>
</dbReference>
<evidence type="ECO:0000313" key="1">
    <source>
        <dbReference type="EMBL" id="KXG52526.1"/>
    </source>
</evidence>
<dbReference type="GeneID" id="63711824"/>
<gene>
    <name evidence="1" type="ORF">PGRI_088100</name>
</gene>
<reference evidence="1 2" key="1">
    <citation type="journal article" date="2016" name="BMC Genomics">
        <title>Genome sequencing and secondary metabolism of the postharvest pathogen Penicillium griseofulvum.</title>
        <authorList>
            <person name="Banani H."/>
            <person name="Marcet-Houben M."/>
            <person name="Ballester A.R."/>
            <person name="Abbruscato P."/>
            <person name="Gonzalez-Candelas L."/>
            <person name="Gabaldon T."/>
            <person name="Spadaro D."/>
        </authorList>
    </citation>
    <scope>NUCLEOTIDE SEQUENCE [LARGE SCALE GENOMIC DNA]</scope>
    <source>
        <strain evidence="1 2">PG3</strain>
    </source>
</reference>
<dbReference type="Proteomes" id="UP000070168">
    <property type="component" value="Unassembled WGS sequence"/>
</dbReference>
<name>A0A135LUB0_PENPA</name>
<keyword evidence="2" id="KW-1185">Reference proteome</keyword>
<accession>A0A135LUB0</accession>
<sequence length="472" mass="53838">MKVAIFESDLYTQNAGASTKLSADMRALEKLREAWSLDMAPRLFKTKSSVGTYDSHMKSIIFEESVSWTRQLRNFPEIFLAKDSPCRRGLVPRGKFLLAAMAEVFPVPDKPFWHAVAENVYGYPWCLLDNTSLCHECLKGACTAGVLASFPDYFHFLEELPLILDFCTQNVEEFITHVHQCHAADGPERKAMDAWMMCVQSVYLDVLHPKSNQLRFPDDELRSIRYRLINSAGRALALDARMEAHPTAGEDSIVDAVAFASTVMHDICDYRHDNTANEFYNLITIVSGHTKVPSVGMIRRFCVDVWAWALDLGELWAIRLAGRELAWQIYMARYQTALLLDCLSPPSSPEATAIDLYGDQVLNGLNPLPQFEEPRNYDLRSRCQNKENYDRLLQECLIHFNSCDGCRRYDTASWTERVPLIGAAYQKKYENCNCLNTISNYMILKSPDRLWWLAEPTAEYSGPKSDWSSLLC</sequence>